<dbReference type="GO" id="GO:0003677">
    <property type="term" value="F:DNA binding"/>
    <property type="evidence" value="ECO:0007669"/>
    <property type="project" value="UniProtKB-KW"/>
</dbReference>
<evidence type="ECO:0000313" key="9">
    <source>
        <dbReference type="Proteomes" id="UP000604825"/>
    </source>
</evidence>
<keyword evidence="3" id="KW-0238">DNA-binding</keyword>
<sequence length="265" mass="28087">MCGGVILAELIPSAPAQRGATPGHDSGNGRTAADDDFEAAFRDFDEDSEEDAVMKERQKGKAFGFAAPATATATLRRRRPSSSQYHGVRRRPWGKWAAEVRDPVRGVCVWLGTFATAEAAARANPAAPPPSSTSRPSAAPLPPRRSRASTSWTRTTAFSARARAGMSATDDGAAVELGGAKKRARIETEPREEEAEGKEEVAQAVPSGDPADMLFDAFMFGDQFSFFNGGGVYEPAATDGLLGGDAALCNDSVGLWSFDDSVCYF</sequence>
<proteinExistence type="predicted"/>
<dbReference type="InterPro" id="IPR016177">
    <property type="entry name" value="DNA-bd_dom_sf"/>
</dbReference>
<feature type="region of interest" description="Disordered" evidence="6">
    <location>
        <begin position="13"/>
        <end position="35"/>
    </location>
</feature>
<dbReference type="PROSITE" id="PS51032">
    <property type="entry name" value="AP2_ERF"/>
    <property type="match status" value="1"/>
</dbReference>
<reference evidence="8" key="1">
    <citation type="submission" date="2020-10" db="EMBL/GenBank/DDBJ databases">
        <authorList>
            <person name="Han B."/>
            <person name="Lu T."/>
            <person name="Zhao Q."/>
            <person name="Huang X."/>
            <person name="Zhao Y."/>
        </authorList>
    </citation>
    <scope>NUCLEOTIDE SEQUENCE</scope>
</reference>
<evidence type="ECO:0000313" key="8">
    <source>
        <dbReference type="EMBL" id="CAD6202368.1"/>
    </source>
</evidence>
<dbReference type="SUPFAM" id="SSF54171">
    <property type="entry name" value="DNA-binding domain"/>
    <property type="match status" value="1"/>
</dbReference>
<dbReference type="InterPro" id="IPR036955">
    <property type="entry name" value="AP2/ERF_dom_sf"/>
</dbReference>
<dbReference type="AlphaFoldDB" id="A0A811M6P9"/>
<dbReference type="EMBL" id="CAJGYO010000001">
    <property type="protein sequence ID" value="CAD6202368.1"/>
    <property type="molecule type" value="Genomic_DNA"/>
</dbReference>
<dbReference type="PANTHER" id="PTHR31194">
    <property type="entry name" value="SHN SHINE , DNA BINDING / TRANSCRIPTION FACTOR"/>
    <property type="match status" value="1"/>
</dbReference>
<evidence type="ECO:0000256" key="2">
    <source>
        <dbReference type="ARBA" id="ARBA00023015"/>
    </source>
</evidence>
<gene>
    <name evidence="8" type="ORF">NCGR_LOCUS657</name>
</gene>
<dbReference type="Proteomes" id="UP000604825">
    <property type="component" value="Unassembled WGS sequence"/>
</dbReference>
<name>A0A811M6P9_9POAL</name>
<dbReference type="GO" id="GO:0005634">
    <property type="term" value="C:nucleus"/>
    <property type="evidence" value="ECO:0007669"/>
    <property type="project" value="UniProtKB-SubCell"/>
</dbReference>
<keyword evidence="5" id="KW-0539">Nucleus</keyword>
<dbReference type="Pfam" id="PF00847">
    <property type="entry name" value="AP2"/>
    <property type="match status" value="1"/>
</dbReference>
<accession>A0A811M6P9</accession>
<protein>
    <recommendedName>
        <fullName evidence="7">AP2/ERF domain-containing protein</fullName>
    </recommendedName>
</protein>
<dbReference type="InterPro" id="IPR050913">
    <property type="entry name" value="AP2/ERF_ERF"/>
</dbReference>
<dbReference type="PRINTS" id="PR00367">
    <property type="entry name" value="ETHRSPELEMNT"/>
</dbReference>
<dbReference type="InterPro" id="IPR001471">
    <property type="entry name" value="AP2/ERF_dom"/>
</dbReference>
<evidence type="ECO:0000256" key="4">
    <source>
        <dbReference type="ARBA" id="ARBA00023163"/>
    </source>
</evidence>
<evidence type="ECO:0000256" key="1">
    <source>
        <dbReference type="ARBA" id="ARBA00004123"/>
    </source>
</evidence>
<comment type="caution">
    <text evidence="8">The sequence shown here is derived from an EMBL/GenBank/DDBJ whole genome shotgun (WGS) entry which is preliminary data.</text>
</comment>
<dbReference type="PANTHER" id="PTHR31194:SF140">
    <property type="entry name" value="ETHYLENE-RESPONSIVE TRANSCRIPTION FACTOR CRF2"/>
    <property type="match status" value="1"/>
</dbReference>
<organism evidence="8 9">
    <name type="scientific">Miscanthus lutarioriparius</name>
    <dbReference type="NCBI Taxonomy" id="422564"/>
    <lineage>
        <taxon>Eukaryota</taxon>
        <taxon>Viridiplantae</taxon>
        <taxon>Streptophyta</taxon>
        <taxon>Embryophyta</taxon>
        <taxon>Tracheophyta</taxon>
        <taxon>Spermatophyta</taxon>
        <taxon>Magnoliopsida</taxon>
        <taxon>Liliopsida</taxon>
        <taxon>Poales</taxon>
        <taxon>Poaceae</taxon>
        <taxon>PACMAD clade</taxon>
        <taxon>Panicoideae</taxon>
        <taxon>Andropogonodae</taxon>
        <taxon>Andropogoneae</taxon>
        <taxon>Saccharinae</taxon>
        <taxon>Miscanthus</taxon>
    </lineage>
</organism>
<evidence type="ECO:0000256" key="5">
    <source>
        <dbReference type="ARBA" id="ARBA00023242"/>
    </source>
</evidence>
<dbReference type="GO" id="GO:0003700">
    <property type="term" value="F:DNA-binding transcription factor activity"/>
    <property type="evidence" value="ECO:0007669"/>
    <property type="project" value="InterPro"/>
</dbReference>
<dbReference type="SMART" id="SM00380">
    <property type="entry name" value="AP2"/>
    <property type="match status" value="1"/>
</dbReference>
<evidence type="ECO:0000256" key="6">
    <source>
        <dbReference type="SAM" id="MobiDB-lite"/>
    </source>
</evidence>
<comment type="subcellular location">
    <subcellularLocation>
        <location evidence="1">Nucleus</location>
    </subcellularLocation>
</comment>
<keyword evidence="2" id="KW-0805">Transcription regulation</keyword>
<keyword evidence="4" id="KW-0804">Transcription</keyword>
<feature type="domain" description="AP2/ERF" evidence="7">
    <location>
        <begin position="84"/>
        <end position="127"/>
    </location>
</feature>
<keyword evidence="9" id="KW-1185">Reference proteome</keyword>
<evidence type="ECO:0000256" key="3">
    <source>
        <dbReference type="ARBA" id="ARBA00023125"/>
    </source>
</evidence>
<evidence type="ECO:0000259" key="7">
    <source>
        <dbReference type="PROSITE" id="PS51032"/>
    </source>
</evidence>
<feature type="region of interest" description="Disordered" evidence="6">
    <location>
        <begin position="121"/>
        <end position="154"/>
    </location>
</feature>
<dbReference type="OrthoDB" id="681954at2759"/>
<dbReference type="Gene3D" id="3.30.730.10">
    <property type="entry name" value="AP2/ERF domain"/>
    <property type="match status" value="1"/>
</dbReference>